<accession>A0A803QZ99</accession>
<evidence type="ECO:0000313" key="2">
    <source>
        <dbReference type="EnsemblPlants" id="cds.novel_model_3191_5bd9a17a.1.5bd9b137"/>
    </source>
</evidence>
<reference evidence="2" key="2">
    <citation type="submission" date="2021-03" db="UniProtKB">
        <authorList>
            <consortium name="EnsemblPlants"/>
        </authorList>
    </citation>
    <scope>IDENTIFICATION</scope>
</reference>
<name>A0A803QZ99_CANSA</name>
<keyword evidence="1" id="KW-1133">Transmembrane helix</keyword>
<dbReference type="EnsemblPlants" id="novel_model_3191_5bd9a17a.1.5bd9b137">
    <property type="protein sequence ID" value="cds.novel_model_3191_5bd9a17a.1.5bd9b137"/>
    <property type="gene ID" value="novel_gene_1707_5bd9a17a"/>
</dbReference>
<dbReference type="Proteomes" id="UP000596661">
    <property type="component" value="Chromosome 3"/>
</dbReference>
<dbReference type="Gramene" id="novel_model_3191_5bd9a17a.1.5bd9b137">
    <property type="protein sequence ID" value="cds.novel_model_3191_5bd9a17a.1.5bd9b137"/>
    <property type="gene ID" value="novel_gene_1707_5bd9a17a"/>
</dbReference>
<keyword evidence="3" id="KW-1185">Reference proteome</keyword>
<organism evidence="2 3">
    <name type="scientific">Cannabis sativa</name>
    <name type="common">Hemp</name>
    <name type="synonym">Marijuana</name>
    <dbReference type="NCBI Taxonomy" id="3483"/>
    <lineage>
        <taxon>Eukaryota</taxon>
        <taxon>Viridiplantae</taxon>
        <taxon>Streptophyta</taxon>
        <taxon>Embryophyta</taxon>
        <taxon>Tracheophyta</taxon>
        <taxon>Spermatophyta</taxon>
        <taxon>Magnoliopsida</taxon>
        <taxon>eudicotyledons</taxon>
        <taxon>Gunneridae</taxon>
        <taxon>Pentapetalae</taxon>
        <taxon>rosids</taxon>
        <taxon>fabids</taxon>
        <taxon>Rosales</taxon>
        <taxon>Cannabaceae</taxon>
        <taxon>Cannabis</taxon>
    </lineage>
</organism>
<reference evidence="2 3" key="1">
    <citation type="submission" date="2018-11" db="EMBL/GenBank/DDBJ databases">
        <authorList>
            <person name="Grassa J C."/>
        </authorList>
    </citation>
    <scope>NUCLEOTIDE SEQUENCE [LARGE SCALE GENOMIC DNA]</scope>
</reference>
<keyword evidence="1" id="KW-0812">Transmembrane</keyword>
<accession>A0A803QZ98</accession>
<dbReference type="Gene3D" id="1.20.1110.10">
    <property type="entry name" value="Calcium-transporting ATPase, transmembrane domain"/>
    <property type="match status" value="1"/>
</dbReference>
<proteinExistence type="predicted"/>
<keyword evidence="1" id="KW-0472">Membrane</keyword>
<evidence type="ECO:0000313" key="3">
    <source>
        <dbReference type="Proteomes" id="UP000596661"/>
    </source>
</evidence>
<protein>
    <submittedName>
        <fullName evidence="2">Uncharacterized protein</fullName>
    </submittedName>
</protein>
<dbReference type="EnsemblPlants" id="novel_model_3190_5bd9a17a">
    <property type="protein sequence ID" value="cds.novel_model_3190_5bd9a17a"/>
    <property type="gene ID" value="novel_gene_1707_5bd9a17a"/>
</dbReference>
<dbReference type="EMBL" id="UZAU01000267">
    <property type="status" value="NOT_ANNOTATED_CDS"/>
    <property type="molecule type" value="Genomic_DNA"/>
</dbReference>
<sequence>MWNPLSWVMEAATIMAIALANGGFLKNVQSDMLLKSRASNMSLLKTLFKHWMFSGMLHRNCKILNATLFYHLKMSWSVVYFGLGMLLCDFINYNSVLCVVLKE</sequence>
<feature type="transmembrane region" description="Helical" evidence="1">
    <location>
        <begin position="6"/>
        <end position="25"/>
    </location>
</feature>
<dbReference type="AlphaFoldDB" id="A0A803QZ99"/>
<evidence type="ECO:0000256" key="1">
    <source>
        <dbReference type="SAM" id="Phobius"/>
    </source>
</evidence>
<dbReference type="Gramene" id="novel_model_3190_5bd9a17a">
    <property type="protein sequence ID" value="cds.novel_model_3190_5bd9a17a"/>
    <property type="gene ID" value="novel_gene_1707_5bd9a17a"/>
</dbReference>
<feature type="transmembrane region" description="Helical" evidence="1">
    <location>
        <begin position="78"/>
        <end position="101"/>
    </location>
</feature>